<dbReference type="Proteomes" id="UP000542342">
    <property type="component" value="Unassembled WGS sequence"/>
</dbReference>
<feature type="domain" description="Cytochrome c" evidence="6">
    <location>
        <begin position="284"/>
        <end position="472"/>
    </location>
</feature>
<evidence type="ECO:0000256" key="1">
    <source>
        <dbReference type="ARBA" id="ARBA00022617"/>
    </source>
</evidence>
<dbReference type="GO" id="GO:0009055">
    <property type="term" value="F:electron transfer activity"/>
    <property type="evidence" value="ECO:0007669"/>
    <property type="project" value="InterPro"/>
</dbReference>
<keyword evidence="1 4" id="KW-0349">Heme</keyword>
<evidence type="ECO:0000256" key="4">
    <source>
        <dbReference type="PROSITE-ProRule" id="PRU00433"/>
    </source>
</evidence>
<keyword evidence="5" id="KW-0812">Transmembrane</keyword>
<keyword evidence="2 4" id="KW-0479">Metal-binding</keyword>
<comment type="caution">
    <text evidence="7">The sequence shown here is derived from an EMBL/GenBank/DDBJ whole genome shotgun (WGS) entry which is preliminary data.</text>
</comment>
<keyword evidence="5" id="KW-1133">Transmembrane helix</keyword>
<dbReference type="PANTHER" id="PTHR30600">
    <property type="entry name" value="CYTOCHROME C PEROXIDASE-RELATED"/>
    <property type="match status" value="1"/>
</dbReference>
<dbReference type="SUPFAM" id="SSF46626">
    <property type="entry name" value="Cytochrome c"/>
    <property type="match status" value="1"/>
</dbReference>
<dbReference type="AlphaFoldDB" id="A0A7V8VFP6"/>
<feature type="transmembrane region" description="Helical" evidence="5">
    <location>
        <begin position="12"/>
        <end position="30"/>
    </location>
</feature>
<evidence type="ECO:0000259" key="6">
    <source>
        <dbReference type="PROSITE" id="PS51007"/>
    </source>
</evidence>
<dbReference type="InterPro" id="IPR009056">
    <property type="entry name" value="Cyt_c-like_dom"/>
</dbReference>
<dbReference type="InterPro" id="IPR036909">
    <property type="entry name" value="Cyt_c-like_dom_sf"/>
</dbReference>
<dbReference type="EMBL" id="JACEFB010000009">
    <property type="protein sequence ID" value="MBA2226962.1"/>
    <property type="molecule type" value="Genomic_DNA"/>
</dbReference>
<evidence type="ECO:0000313" key="8">
    <source>
        <dbReference type="Proteomes" id="UP000542342"/>
    </source>
</evidence>
<dbReference type="PANTHER" id="PTHR30600:SF9">
    <property type="entry name" value="BLR7738 PROTEIN"/>
    <property type="match status" value="1"/>
</dbReference>
<evidence type="ECO:0000256" key="2">
    <source>
        <dbReference type="ARBA" id="ARBA00022723"/>
    </source>
</evidence>
<sequence length="472" mass="53444">MRVRGVPRLGSLIGGSGVLLLGAGLWWLAVPGVAGEDSRSADRRAESQAAVERGYQALTRTAFVPGFWSVHSVERAWQQWGVPEKPADYAAAFRQRYGLHPAPYPNDGLPMGLRRGQILLRPAIAIDCMLCHGSSLFGQSYIGLGNHTLDIQALFEELFRADGRPVKLPFTFCNVRGTNEADAFGVYLLGWRQPDLTLRSQWQNLGLRDDSCADVPAWWLMKKKQTLYYTGGMDSRSVRTLMQFMMHPLTAPADFHRAEPAFRDIQQYLLSLEPPKYPFPIDSAKARRGEAIFRQHCARCHGTYGPNGTYPNKIIPLEEIGTDPQRHAAVSIAYGEAYSRSWFGQEADGWFFRGKRLRWTDGYQAPPLDGIWATAPYFHNGSVPTLYHVLKSSARPRRFTRSFRTEVEDYDTLRVGWKFTELTQPPDPNLPPIERRKIYDTTQPGRSNAGHTYGDSLTESQRWDLIEYLKTL</sequence>
<gene>
    <name evidence="7" type="ORF">H0921_12395</name>
</gene>
<dbReference type="PROSITE" id="PS51007">
    <property type="entry name" value="CYTC"/>
    <property type="match status" value="1"/>
</dbReference>
<keyword evidence="8" id="KW-1185">Reference proteome</keyword>
<dbReference type="GO" id="GO:0046872">
    <property type="term" value="F:metal ion binding"/>
    <property type="evidence" value="ECO:0007669"/>
    <property type="project" value="UniProtKB-KW"/>
</dbReference>
<evidence type="ECO:0000313" key="7">
    <source>
        <dbReference type="EMBL" id="MBA2226962.1"/>
    </source>
</evidence>
<dbReference type="GO" id="GO:0020037">
    <property type="term" value="F:heme binding"/>
    <property type="evidence" value="ECO:0007669"/>
    <property type="project" value="InterPro"/>
</dbReference>
<dbReference type="InterPro" id="IPR051395">
    <property type="entry name" value="Cytochrome_c_Peroxidase/MauG"/>
</dbReference>
<dbReference type="Pfam" id="PF13442">
    <property type="entry name" value="Cytochrome_CBB3"/>
    <property type="match status" value="1"/>
</dbReference>
<protein>
    <submittedName>
        <fullName evidence="7">C-type cytochrome</fullName>
    </submittedName>
</protein>
<evidence type="ECO:0000256" key="5">
    <source>
        <dbReference type="SAM" id="Phobius"/>
    </source>
</evidence>
<organism evidence="7 8">
    <name type="scientific">Thermogemmata fonticola</name>
    <dbReference type="NCBI Taxonomy" id="2755323"/>
    <lineage>
        <taxon>Bacteria</taxon>
        <taxon>Pseudomonadati</taxon>
        <taxon>Planctomycetota</taxon>
        <taxon>Planctomycetia</taxon>
        <taxon>Gemmatales</taxon>
        <taxon>Gemmataceae</taxon>
        <taxon>Thermogemmata</taxon>
    </lineage>
</organism>
<dbReference type="Gene3D" id="1.10.760.10">
    <property type="entry name" value="Cytochrome c-like domain"/>
    <property type="match status" value="1"/>
</dbReference>
<keyword evidence="5" id="KW-0472">Membrane</keyword>
<evidence type="ECO:0000256" key="3">
    <source>
        <dbReference type="ARBA" id="ARBA00023004"/>
    </source>
</evidence>
<dbReference type="RefSeq" id="WP_194538544.1">
    <property type="nucleotide sequence ID" value="NZ_JACEFB010000009.1"/>
</dbReference>
<keyword evidence="3 4" id="KW-0408">Iron</keyword>
<dbReference type="GO" id="GO:0004130">
    <property type="term" value="F:cytochrome-c peroxidase activity"/>
    <property type="evidence" value="ECO:0007669"/>
    <property type="project" value="TreeGrafter"/>
</dbReference>
<name>A0A7V8VFP6_9BACT</name>
<dbReference type="Pfam" id="PF21419">
    <property type="entry name" value="RoxA-like_Cyt-c"/>
    <property type="match status" value="1"/>
</dbReference>
<accession>A0A7V8VFP6</accession>
<proteinExistence type="predicted"/>
<reference evidence="7 8" key="1">
    <citation type="submission" date="2020-07" db="EMBL/GenBank/DDBJ databases">
        <title>Thermogemmata thermophila gen. nov., sp. nov., a novel moderate thermophilic planctomycete from a Kamchatka hot spring.</title>
        <authorList>
            <person name="Elcheninov A.G."/>
            <person name="Podosokorskaya O.A."/>
            <person name="Kovaleva O.L."/>
            <person name="Novikov A."/>
            <person name="Bonch-Osmolovskaya E.A."/>
            <person name="Toshchakov S.V."/>
            <person name="Kublanov I.V."/>
        </authorList>
    </citation>
    <scope>NUCLEOTIDE SEQUENCE [LARGE SCALE GENOMIC DNA]</scope>
    <source>
        <strain evidence="7 8">2918</strain>
    </source>
</reference>